<gene>
    <name evidence="4" type="ORF">BJP34_20245</name>
</gene>
<feature type="domain" description="H repeat-associated protein N-terminal" evidence="3">
    <location>
        <begin position="6"/>
        <end position="93"/>
    </location>
</feature>
<evidence type="ECO:0000313" key="4">
    <source>
        <dbReference type="EMBL" id="AOX01462.1"/>
    </source>
</evidence>
<dbReference type="InterPro" id="IPR047647">
    <property type="entry name" value="ISAs1_transpos"/>
</dbReference>
<dbReference type="EMBL" id="CP017599">
    <property type="protein sequence ID" value="AOX01462.1"/>
    <property type="molecule type" value="Genomic_DNA"/>
</dbReference>
<dbReference type="GO" id="GO:0004803">
    <property type="term" value="F:transposase activity"/>
    <property type="evidence" value="ECO:0007669"/>
    <property type="project" value="InterPro"/>
</dbReference>
<name>A0A1D8TUX7_9CYAN</name>
<dbReference type="OrthoDB" id="9815086at2"/>
<dbReference type="Pfam" id="PF01609">
    <property type="entry name" value="DDE_Tnp_1"/>
    <property type="match status" value="1"/>
</dbReference>
<sequence>MNSLIQALKKVKDFRKIQGQRHPLWRVLLIIILGLMQGYTGYRALGDFARFNQDLLLTTLNIVPERVPSSSTIRRVMLGVYCSTLLDIFNQWASQFAFDKCLRDWIAIDGKTLRSTVNNYHNSYQNFVVIVSLFSQKSGVVLNLTNFENKKSSEIHQVQGAIRTCPLENQVFTLDALHCQKETTQAIIDSNNHYTIAVKKNQKTLYNSLEYVSNHQTPITVNCTIEKSHGREIERTTYVFEPPAYFCLDWWHVKSFIKVVRQGKRGNANYNNIAYYISSLSETAKVFADKIKGHWAIENKLHWIKDVILQEDHCSFNDTQATTNFSILNTVALNLFRILGFDSITEAQRWLRNKWSRLWVLLE</sequence>
<reference evidence="5" key="1">
    <citation type="submission" date="2016-10" db="EMBL/GenBank/DDBJ databases">
        <title>Comparative genomics uncovers the prolific and rare metabolic potential of the cyanobacterial genus Moorea.</title>
        <authorList>
            <person name="Leao T."/>
            <person name="Castelao G."/>
            <person name="Korobeynikov A."/>
            <person name="Monroe E.A."/>
            <person name="Podell S."/>
            <person name="Glukhov E."/>
            <person name="Allen E."/>
            <person name="Gerwick W.H."/>
            <person name="Gerwick L."/>
        </authorList>
    </citation>
    <scope>NUCLEOTIDE SEQUENCE [LARGE SCALE GENOMIC DNA]</scope>
    <source>
        <strain evidence="5">PAL-8-15-08-1</strain>
    </source>
</reference>
<dbReference type="GO" id="GO:0003677">
    <property type="term" value="F:DNA binding"/>
    <property type="evidence" value="ECO:0007669"/>
    <property type="project" value="InterPro"/>
</dbReference>
<dbReference type="PANTHER" id="PTHR30298">
    <property type="entry name" value="H REPEAT-ASSOCIATED PREDICTED TRANSPOSASE"/>
    <property type="match status" value="1"/>
</dbReference>
<dbReference type="Proteomes" id="UP000177870">
    <property type="component" value="Chromosome"/>
</dbReference>
<organism evidence="4 5">
    <name type="scientific">Moorena producens PAL-8-15-08-1</name>
    <dbReference type="NCBI Taxonomy" id="1458985"/>
    <lineage>
        <taxon>Bacteria</taxon>
        <taxon>Bacillati</taxon>
        <taxon>Cyanobacteriota</taxon>
        <taxon>Cyanophyceae</taxon>
        <taxon>Coleofasciculales</taxon>
        <taxon>Coleofasciculaceae</taxon>
        <taxon>Moorena</taxon>
    </lineage>
</organism>
<keyword evidence="1" id="KW-0812">Transmembrane</keyword>
<dbReference type="RefSeq" id="WP_070393901.1">
    <property type="nucleotide sequence ID" value="NZ_CP017599.1"/>
</dbReference>
<dbReference type="Pfam" id="PF13808">
    <property type="entry name" value="DDE_Tnp_1_assoc"/>
    <property type="match status" value="1"/>
</dbReference>
<dbReference type="InterPro" id="IPR002559">
    <property type="entry name" value="Transposase_11"/>
</dbReference>
<feature type="transmembrane region" description="Helical" evidence="1">
    <location>
        <begin position="24"/>
        <end position="42"/>
    </location>
</feature>
<dbReference type="InterPro" id="IPR032806">
    <property type="entry name" value="YbfD_N"/>
</dbReference>
<dbReference type="InterPro" id="IPR051698">
    <property type="entry name" value="Transposase_11-like"/>
</dbReference>
<feature type="domain" description="Transposase IS4-like" evidence="2">
    <location>
        <begin position="106"/>
        <end position="335"/>
    </location>
</feature>
<dbReference type="AlphaFoldDB" id="A0A1D8TUX7"/>
<proteinExistence type="predicted"/>
<evidence type="ECO:0000256" key="1">
    <source>
        <dbReference type="SAM" id="Phobius"/>
    </source>
</evidence>
<accession>A0A1D8TUX7</accession>
<dbReference type="NCBIfam" id="NF033564">
    <property type="entry name" value="transpos_ISAs1"/>
    <property type="match status" value="1"/>
</dbReference>
<keyword evidence="1" id="KW-1133">Transmembrane helix</keyword>
<evidence type="ECO:0000259" key="2">
    <source>
        <dbReference type="Pfam" id="PF01609"/>
    </source>
</evidence>
<dbReference type="STRING" id="1458985.BJP34_20245"/>
<keyword evidence="1" id="KW-0472">Membrane</keyword>
<dbReference type="KEGG" id="mpro:BJP34_20245"/>
<evidence type="ECO:0000313" key="5">
    <source>
        <dbReference type="Proteomes" id="UP000177870"/>
    </source>
</evidence>
<dbReference type="PANTHER" id="PTHR30298:SF0">
    <property type="entry name" value="PROTEIN YBFL-RELATED"/>
    <property type="match status" value="1"/>
</dbReference>
<evidence type="ECO:0000259" key="3">
    <source>
        <dbReference type="Pfam" id="PF13808"/>
    </source>
</evidence>
<protein>
    <submittedName>
        <fullName evidence="4">ISAs1 family transposase</fullName>
    </submittedName>
</protein>
<dbReference type="GO" id="GO:0006313">
    <property type="term" value="P:DNA transposition"/>
    <property type="evidence" value="ECO:0007669"/>
    <property type="project" value="InterPro"/>
</dbReference>